<accession>A0AAE0B889</accession>
<protein>
    <recommendedName>
        <fullName evidence="1">Reverse transcriptase domain-containing protein</fullName>
    </recommendedName>
</protein>
<dbReference type="Proteomes" id="UP001281410">
    <property type="component" value="Unassembled WGS sequence"/>
</dbReference>
<proteinExistence type="predicted"/>
<dbReference type="EMBL" id="JANJYJ010000001">
    <property type="protein sequence ID" value="KAK3231168.1"/>
    <property type="molecule type" value="Genomic_DNA"/>
</dbReference>
<evidence type="ECO:0000259" key="1">
    <source>
        <dbReference type="Pfam" id="PF00078"/>
    </source>
</evidence>
<name>A0AAE0B889_9ROSI</name>
<dbReference type="Pfam" id="PF00078">
    <property type="entry name" value="RVT_1"/>
    <property type="match status" value="1"/>
</dbReference>
<feature type="domain" description="Reverse transcriptase" evidence="1">
    <location>
        <begin position="2"/>
        <end position="84"/>
    </location>
</feature>
<gene>
    <name evidence="2" type="ORF">Dsin_003049</name>
</gene>
<evidence type="ECO:0000313" key="3">
    <source>
        <dbReference type="Proteomes" id="UP001281410"/>
    </source>
</evidence>
<evidence type="ECO:0000313" key="2">
    <source>
        <dbReference type="EMBL" id="KAK3231168.1"/>
    </source>
</evidence>
<dbReference type="PANTHER" id="PTHR31635">
    <property type="entry name" value="REVERSE TRANSCRIPTASE DOMAIN-CONTAINING PROTEIN-RELATED"/>
    <property type="match status" value="1"/>
</dbReference>
<dbReference type="AlphaFoldDB" id="A0AAE0B889"/>
<sequence length="86" mass="9863">MYKVLAKVLDNRFRNIMKSIIGESQMAFVKNRQKSDSLVIAEDIVHSWKSDKEGGLLVKLDFEKTYNSVDHGFLDSMMEEMGFGSK</sequence>
<reference evidence="2" key="1">
    <citation type="journal article" date="2023" name="Plant J.">
        <title>Genome sequences and population genomics provide insights into the demographic history, inbreeding, and mutation load of two 'living fossil' tree species of Dipteronia.</title>
        <authorList>
            <person name="Feng Y."/>
            <person name="Comes H.P."/>
            <person name="Chen J."/>
            <person name="Zhu S."/>
            <person name="Lu R."/>
            <person name="Zhang X."/>
            <person name="Li P."/>
            <person name="Qiu J."/>
            <person name="Olsen K.M."/>
            <person name="Qiu Y."/>
        </authorList>
    </citation>
    <scope>NUCLEOTIDE SEQUENCE</scope>
    <source>
        <strain evidence="2">NBL</strain>
    </source>
</reference>
<dbReference type="PANTHER" id="PTHR31635:SF196">
    <property type="entry name" value="REVERSE TRANSCRIPTASE DOMAIN-CONTAINING PROTEIN-RELATED"/>
    <property type="match status" value="1"/>
</dbReference>
<dbReference type="InterPro" id="IPR000477">
    <property type="entry name" value="RT_dom"/>
</dbReference>
<keyword evidence="3" id="KW-1185">Reference proteome</keyword>
<comment type="caution">
    <text evidence="2">The sequence shown here is derived from an EMBL/GenBank/DDBJ whole genome shotgun (WGS) entry which is preliminary data.</text>
</comment>
<organism evidence="2 3">
    <name type="scientific">Dipteronia sinensis</name>
    <dbReference type="NCBI Taxonomy" id="43782"/>
    <lineage>
        <taxon>Eukaryota</taxon>
        <taxon>Viridiplantae</taxon>
        <taxon>Streptophyta</taxon>
        <taxon>Embryophyta</taxon>
        <taxon>Tracheophyta</taxon>
        <taxon>Spermatophyta</taxon>
        <taxon>Magnoliopsida</taxon>
        <taxon>eudicotyledons</taxon>
        <taxon>Gunneridae</taxon>
        <taxon>Pentapetalae</taxon>
        <taxon>rosids</taxon>
        <taxon>malvids</taxon>
        <taxon>Sapindales</taxon>
        <taxon>Sapindaceae</taxon>
        <taxon>Hippocastanoideae</taxon>
        <taxon>Acereae</taxon>
        <taxon>Dipteronia</taxon>
    </lineage>
</organism>